<protein>
    <submittedName>
        <fullName evidence="2">Uncharacterized protein</fullName>
    </submittedName>
</protein>
<evidence type="ECO:0000256" key="1">
    <source>
        <dbReference type="SAM" id="MobiDB-lite"/>
    </source>
</evidence>
<feature type="compositionally biased region" description="Basic residues" evidence="1">
    <location>
        <begin position="42"/>
        <end position="51"/>
    </location>
</feature>
<feature type="non-terminal residue" evidence="2">
    <location>
        <position position="1"/>
    </location>
</feature>
<feature type="region of interest" description="Disordered" evidence="1">
    <location>
        <begin position="1"/>
        <end position="51"/>
    </location>
</feature>
<accession>A0A6H5GT59</accession>
<keyword evidence="3" id="KW-1185">Reference proteome</keyword>
<evidence type="ECO:0000313" key="3">
    <source>
        <dbReference type="Proteomes" id="UP000479000"/>
    </source>
</evidence>
<dbReference type="EMBL" id="CADCXU010016982">
    <property type="protein sequence ID" value="CAB0005958.1"/>
    <property type="molecule type" value="Genomic_DNA"/>
</dbReference>
<feature type="compositionally biased region" description="Basic and acidic residues" evidence="1">
    <location>
        <begin position="8"/>
        <end position="21"/>
    </location>
</feature>
<dbReference type="AlphaFoldDB" id="A0A6H5GT59"/>
<sequence>LYQQFRQSSERFSYHSERTERNSGTPPNADPDAHRFDDTDRRRKPQRSSGM</sequence>
<dbReference type="Proteomes" id="UP000479000">
    <property type="component" value="Unassembled WGS sequence"/>
</dbReference>
<name>A0A6H5GT59_9HEMI</name>
<feature type="non-terminal residue" evidence="2">
    <location>
        <position position="51"/>
    </location>
</feature>
<organism evidence="2 3">
    <name type="scientific">Nesidiocoris tenuis</name>
    <dbReference type="NCBI Taxonomy" id="355587"/>
    <lineage>
        <taxon>Eukaryota</taxon>
        <taxon>Metazoa</taxon>
        <taxon>Ecdysozoa</taxon>
        <taxon>Arthropoda</taxon>
        <taxon>Hexapoda</taxon>
        <taxon>Insecta</taxon>
        <taxon>Pterygota</taxon>
        <taxon>Neoptera</taxon>
        <taxon>Paraneoptera</taxon>
        <taxon>Hemiptera</taxon>
        <taxon>Heteroptera</taxon>
        <taxon>Panheteroptera</taxon>
        <taxon>Cimicomorpha</taxon>
        <taxon>Miridae</taxon>
        <taxon>Dicyphina</taxon>
        <taxon>Nesidiocoris</taxon>
    </lineage>
</organism>
<reference evidence="2 3" key="1">
    <citation type="submission" date="2020-02" db="EMBL/GenBank/DDBJ databases">
        <authorList>
            <person name="Ferguson B K."/>
        </authorList>
    </citation>
    <scope>NUCLEOTIDE SEQUENCE [LARGE SCALE GENOMIC DNA]</scope>
</reference>
<feature type="compositionally biased region" description="Basic and acidic residues" evidence="1">
    <location>
        <begin position="31"/>
        <end position="41"/>
    </location>
</feature>
<proteinExistence type="predicted"/>
<gene>
    <name evidence="2" type="ORF">NTEN_LOCUS11435</name>
</gene>
<evidence type="ECO:0000313" key="2">
    <source>
        <dbReference type="EMBL" id="CAB0005958.1"/>
    </source>
</evidence>